<evidence type="ECO:0000256" key="1">
    <source>
        <dbReference type="ARBA" id="ARBA00023239"/>
    </source>
</evidence>
<dbReference type="AlphaFoldDB" id="A0A6I2L5X9"/>
<evidence type="ECO:0000259" key="5">
    <source>
        <dbReference type="Pfam" id="PF19906"/>
    </source>
</evidence>
<dbReference type="Proteomes" id="UP000433309">
    <property type="component" value="Unassembled WGS sequence"/>
</dbReference>
<evidence type="ECO:0000256" key="4">
    <source>
        <dbReference type="ARBA" id="ARBA00047208"/>
    </source>
</evidence>
<gene>
    <name evidence="6" type="ORF">GJ699_18895</name>
</gene>
<protein>
    <recommendedName>
        <fullName evidence="4">C-deglycosylation enzyme beta subunit</fullName>
    </recommendedName>
</protein>
<dbReference type="InterPro" id="IPR045959">
    <property type="entry name" value="CGDB"/>
</dbReference>
<keyword evidence="7" id="KW-1185">Reference proteome</keyword>
<feature type="domain" description="C-glycoside deglycosidase beta subunit" evidence="5">
    <location>
        <begin position="3"/>
        <end position="113"/>
    </location>
</feature>
<name>A0A6I2L5X9_9BURK</name>
<evidence type="ECO:0000256" key="2">
    <source>
        <dbReference type="ARBA" id="ARBA00023277"/>
    </source>
</evidence>
<organism evidence="6 7">
    <name type="scientific">Duganella guangzhouensis</name>
    <dbReference type="NCBI Taxonomy" id="2666084"/>
    <lineage>
        <taxon>Bacteria</taxon>
        <taxon>Pseudomonadati</taxon>
        <taxon>Pseudomonadota</taxon>
        <taxon>Betaproteobacteria</taxon>
        <taxon>Burkholderiales</taxon>
        <taxon>Oxalobacteraceae</taxon>
        <taxon>Telluria group</taxon>
        <taxon>Duganella</taxon>
    </lineage>
</organism>
<evidence type="ECO:0000313" key="6">
    <source>
        <dbReference type="EMBL" id="MRW92066.1"/>
    </source>
</evidence>
<comment type="caution">
    <text evidence="6">The sequence shown here is derived from an EMBL/GenBank/DDBJ whole genome shotgun (WGS) entry which is preliminary data.</text>
</comment>
<accession>A0A6I2L5X9</accession>
<dbReference type="Pfam" id="PF19906">
    <property type="entry name" value="CGDB"/>
    <property type="match status" value="1"/>
</dbReference>
<reference evidence="6 7" key="1">
    <citation type="submission" date="2019-11" db="EMBL/GenBank/DDBJ databases">
        <title>Novel species isolated from a subtropical stream in China.</title>
        <authorList>
            <person name="Lu H."/>
        </authorList>
    </citation>
    <scope>NUCLEOTIDE SEQUENCE [LARGE SCALE GENOMIC DNA]</scope>
    <source>
        <strain evidence="6 7">FT80W</strain>
    </source>
</reference>
<keyword evidence="1" id="KW-0456">Lyase</keyword>
<proteinExistence type="inferred from homology"/>
<sequence>MVEHQLIQSSGFRNYGPEQDREGFEVRIRLPNYRGMRLSLLDGFDITVDGEVFPFEQNLLRLRDATYTLEEIREAAEVRWELQEWGSVVVKKAGGLKPGIHKVAICARVRSPYFPPEFQPSFVRAERLATIVLP</sequence>
<dbReference type="RefSeq" id="WP_154379076.1">
    <property type="nucleotide sequence ID" value="NZ_WKJK01000009.1"/>
</dbReference>
<evidence type="ECO:0000313" key="7">
    <source>
        <dbReference type="Proteomes" id="UP000433309"/>
    </source>
</evidence>
<dbReference type="GO" id="GO:0016829">
    <property type="term" value="F:lyase activity"/>
    <property type="evidence" value="ECO:0007669"/>
    <property type="project" value="UniProtKB-KW"/>
</dbReference>
<keyword evidence="2" id="KW-0119">Carbohydrate metabolism</keyword>
<comment type="similarity">
    <text evidence="3">Belongs to the C-glycoside deglycosidase beta subunit family.</text>
</comment>
<evidence type="ECO:0000256" key="3">
    <source>
        <dbReference type="ARBA" id="ARBA00046336"/>
    </source>
</evidence>
<dbReference type="EMBL" id="WKJK01000009">
    <property type="protein sequence ID" value="MRW92066.1"/>
    <property type="molecule type" value="Genomic_DNA"/>
</dbReference>